<comment type="similarity">
    <text evidence="3">Belongs to the CASC3 family.</text>
</comment>
<keyword evidence="16" id="KW-1185">Reference proteome</keyword>
<keyword evidence="5" id="KW-0963">Cytoplasm</keyword>
<evidence type="ECO:0000313" key="16">
    <source>
        <dbReference type="Proteomes" id="UP000585474"/>
    </source>
</evidence>
<keyword evidence="12" id="KW-0539">Nucleus</keyword>
<feature type="region of interest" description="Disordered" evidence="13">
    <location>
        <begin position="204"/>
        <end position="321"/>
    </location>
</feature>
<feature type="compositionally biased region" description="Basic and acidic residues" evidence="13">
    <location>
        <begin position="41"/>
        <end position="56"/>
    </location>
</feature>
<dbReference type="GO" id="GO:0003729">
    <property type="term" value="F:mRNA binding"/>
    <property type="evidence" value="ECO:0007669"/>
    <property type="project" value="InterPro"/>
</dbReference>
<evidence type="ECO:0000256" key="11">
    <source>
        <dbReference type="ARBA" id="ARBA00023187"/>
    </source>
</evidence>
<dbReference type="Pfam" id="PF09405">
    <property type="entry name" value="Btz"/>
    <property type="match status" value="1"/>
</dbReference>
<gene>
    <name evidence="15" type="ORF">Acr_16g0007650</name>
</gene>
<dbReference type="GO" id="GO:0006397">
    <property type="term" value="P:mRNA processing"/>
    <property type="evidence" value="ECO:0007669"/>
    <property type="project" value="UniProtKB-KW"/>
</dbReference>
<evidence type="ECO:0000256" key="6">
    <source>
        <dbReference type="ARBA" id="ARBA00022664"/>
    </source>
</evidence>
<feature type="compositionally biased region" description="Acidic residues" evidence="13">
    <location>
        <begin position="1"/>
        <end position="15"/>
    </location>
</feature>
<accession>A0A7J0FZL0</accession>
<evidence type="ECO:0000256" key="13">
    <source>
        <dbReference type="SAM" id="MobiDB-lite"/>
    </source>
</evidence>
<keyword evidence="11" id="KW-0508">mRNA splicing</keyword>
<proteinExistence type="inferred from homology"/>
<keyword evidence="8" id="KW-0810">Translation regulation</keyword>
<dbReference type="InterPro" id="IPR044796">
    <property type="entry name" value="MLN51_plant"/>
</dbReference>
<dbReference type="GO" id="GO:0008380">
    <property type="term" value="P:RNA splicing"/>
    <property type="evidence" value="ECO:0007669"/>
    <property type="project" value="UniProtKB-KW"/>
</dbReference>
<evidence type="ECO:0000256" key="5">
    <source>
        <dbReference type="ARBA" id="ARBA00022490"/>
    </source>
</evidence>
<feature type="compositionally biased region" description="Polar residues" evidence="13">
    <location>
        <begin position="392"/>
        <end position="404"/>
    </location>
</feature>
<evidence type="ECO:0000256" key="3">
    <source>
        <dbReference type="ARBA" id="ARBA00009548"/>
    </source>
</evidence>
<comment type="subcellular location">
    <subcellularLocation>
        <location evidence="2">Cytoplasm</location>
    </subcellularLocation>
    <subcellularLocation>
        <location evidence="1">Nucleus</location>
    </subcellularLocation>
</comment>
<feature type="compositionally biased region" description="Low complexity" evidence="13">
    <location>
        <begin position="222"/>
        <end position="235"/>
    </location>
</feature>
<keyword evidence="6" id="KW-0507">mRNA processing</keyword>
<evidence type="ECO:0000256" key="10">
    <source>
        <dbReference type="ARBA" id="ARBA00023161"/>
    </source>
</evidence>
<dbReference type="AlphaFoldDB" id="A0A7J0FZL0"/>
<dbReference type="Proteomes" id="UP000585474">
    <property type="component" value="Unassembled WGS sequence"/>
</dbReference>
<dbReference type="PANTHER" id="PTHR46837">
    <property type="entry name" value="PROTEIN MLN51 HOMOLOG"/>
    <property type="match status" value="1"/>
</dbReference>
<feature type="compositionally biased region" description="Acidic residues" evidence="13">
    <location>
        <begin position="70"/>
        <end position="95"/>
    </location>
</feature>
<evidence type="ECO:0000313" key="15">
    <source>
        <dbReference type="EMBL" id="GFZ04141.1"/>
    </source>
</evidence>
<evidence type="ECO:0000256" key="12">
    <source>
        <dbReference type="ARBA" id="ARBA00023242"/>
    </source>
</evidence>
<feature type="region of interest" description="Disordered" evidence="13">
    <location>
        <begin position="1"/>
        <end position="111"/>
    </location>
</feature>
<evidence type="ECO:0000259" key="14">
    <source>
        <dbReference type="SMART" id="SM01044"/>
    </source>
</evidence>
<organism evidence="15 16">
    <name type="scientific">Actinidia rufa</name>
    <dbReference type="NCBI Taxonomy" id="165716"/>
    <lineage>
        <taxon>Eukaryota</taxon>
        <taxon>Viridiplantae</taxon>
        <taxon>Streptophyta</taxon>
        <taxon>Embryophyta</taxon>
        <taxon>Tracheophyta</taxon>
        <taxon>Spermatophyta</taxon>
        <taxon>Magnoliopsida</taxon>
        <taxon>eudicotyledons</taxon>
        <taxon>Gunneridae</taxon>
        <taxon>Pentapetalae</taxon>
        <taxon>asterids</taxon>
        <taxon>Ericales</taxon>
        <taxon>Actinidiaceae</taxon>
        <taxon>Actinidia</taxon>
    </lineage>
</organism>
<dbReference type="SMART" id="SM01044">
    <property type="entry name" value="Btz"/>
    <property type="match status" value="1"/>
</dbReference>
<keyword evidence="4" id="KW-0813">Transport</keyword>
<evidence type="ECO:0000256" key="8">
    <source>
        <dbReference type="ARBA" id="ARBA00022845"/>
    </source>
</evidence>
<keyword evidence="9" id="KW-0694">RNA-binding</keyword>
<sequence>MASTAEEEVEYESDPEEAKWSLTMRRREASDDEEEEEGDWDERKRPVRRIDPRDEIGSDGELDGQGAPEEYYDEESEIEEEELLEEEEVVEEEEYGVSGGKEGEGGDEVEDVRVEAVEASGVVEEEEKKENEPFAVPTAGAFYMHDDRFRDNAGGRNRRTLGGRKLWESKDNKKWGHDKFEEMTLQDRHYEEVRVRGTLEVIEVVGKIDRGADRGNPRGNKPKVYNNNNQNQGPKGVRGRGPRRYEPSWKNNNVEAPPTQQRHGSGKSSEKNSHATSGRAPTATGTSNVESDLGPARKQMFGSSLSSASPPFYPSGSSNKEITLTQKRDVQAGTINRNLRSPVVDDNFSMLESSTMMRGKNVAGSSSMEKLYINDSISPIVGQSSSVLQLPPSGSSLVNTTQPLQPRAHGRGLASSGQMTFQPGAPHNQVSRASQPPQLHAAQRSHAQSRVQPSLQAFVQQLGQRPGKSSKLKTALVEKGKGGVQVSARSSFLYGGAQIMGASGNMGGGHGDQNFAASPAFLPVMPFGGQHPGGIGVPAVGMAFPGYVAQPQLGLGNSEMTWSGRCDLFSLMRVTCNSKLKIKIPSFSSYGSHGIKPSSPLAILAPWIGYHRYRSLENLTALDRDSSSLGGQPSPLVTEPHNHQLISTFDPNHHLTHKNPSSSGRLPVLAGAAGALGEHIVLRIFLLMVLTTPVHQGRHLQRGHPG</sequence>
<protein>
    <submittedName>
        <fullName evidence="15">CASC3/Barentsz eIF4AIII binding protein</fullName>
    </submittedName>
</protein>
<dbReference type="OrthoDB" id="660348at2759"/>
<dbReference type="InterPro" id="IPR018545">
    <property type="entry name" value="Btz_dom"/>
</dbReference>
<dbReference type="PANTHER" id="PTHR46837:SF5">
    <property type="entry name" value="PROTEIN MLN51 HOMOLOG"/>
    <property type="match status" value="1"/>
</dbReference>
<dbReference type="GO" id="GO:0005737">
    <property type="term" value="C:cytoplasm"/>
    <property type="evidence" value="ECO:0007669"/>
    <property type="project" value="UniProtKB-SubCell"/>
</dbReference>
<reference evidence="15 16" key="1">
    <citation type="submission" date="2019-07" db="EMBL/GenBank/DDBJ databases">
        <title>De Novo Assembly of kiwifruit Actinidia rufa.</title>
        <authorList>
            <person name="Sugita-Konishi S."/>
            <person name="Sato K."/>
            <person name="Mori E."/>
            <person name="Abe Y."/>
            <person name="Kisaki G."/>
            <person name="Hamano K."/>
            <person name="Suezawa K."/>
            <person name="Otani M."/>
            <person name="Fukuda T."/>
            <person name="Manabe T."/>
            <person name="Gomi K."/>
            <person name="Tabuchi M."/>
            <person name="Akimitsu K."/>
            <person name="Kataoka I."/>
        </authorList>
    </citation>
    <scope>NUCLEOTIDE SEQUENCE [LARGE SCALE GENOMIC DNA]</scope>
    <source>
        <strain evidence="16">cv. Fuchu</strain>
    </source>
</reference>
<comment type="caution">
    <text evidence="15">The sequence shown here is derived from an EMBL/GenBank/DDBJ whole genome shotgun (WGS) entry which is preliminary data.</text>
</comment>
<evidence type="ECO:0000256" key="1">
    <source>
        <dbReference type="ARBA" id="ARBA00004123"/>
    </source>
</evidence>
<feature type="compositionally biased region" description="Polar residues" evidence="13">
    <location>
        <begin position="428"/>
        <end position="437"/>
    </location>
</feature>
<keyword evidence="7" id="KW-0509">mRNA transport</keyword>
<dbReference type="GO" id="GO:0006417">
    <property type="term" value="P:regulation of translation"/>
    <property type="evidence" value="ECO:0007669"/>
    <property type="project" value="UniProtKB-KW"/>
</dbReference>
<keyword evidence="10" id="KW-0866">Nonsense-mediated mRNA decay</keyword>
<feature type="compositionally biased region" description="Acidic residues" evidence="13">
    <location>
        <begin position="30"/>
        <end position="40"/>
    </location>
</feature>
<evidence type="ECO:0000256" key="9">
    <source>
        <dbReference type="ARBA" id="ARBA00022884"/>
    </source>
</evidence>
<evidence type="ECO:0000256" key="7">
    <source>
        <dbReference type="ARBA" id="ARBA00022816"/>
    </source>
</evidence>
<feature type="region of interest" description="Disordered" evidence="13">
    <location>
        <begin position="392"/>
        <end position="452"/>
    </location>
</feature>
<name>A0A7J0FZL0_9ERIC</name>
<feature type="compositionally biased region" description="Polar residues" evidence="13">
    <location>
        <begin position="249"/>
        <end position="267"/>
    </location>
</feature>
<feature type="domain" description="Btz" evidence="14">
    <location>
        <begin position="98"/>
        <end position="206"/>
    </location>
</feature>
<dbReference type="GO" id="GO:0000184">
    <property type="term" value="P:nuclear-transcribed mRNA catabolic process, nonsense-mediated decay"/>
    <property type="evidence" value="ECO:0007669"/>
    <property type="project" value="UniProtKB-KW"/>
</dbReference>
<feature type="compositionally biased region" description="Polar residues" evidence="13">
    <location>
        <begin position="301"/>
        <end position="321"/>
    </location>
</feature>
<dbReference type="EMBL" id="BJWL01000016">
    <property type="protein sequence ID" value="GFZ04141.1"/>
    <property type="molecule type" value="Genomic_DNA"/>
</dbReference>
<feature type="compositionally biased region" description="Basic and acidic residues" evidence="13">
    <location>
        <begin position="206"/>
        <end position="216"/>
    </location>
</feature>
<evidence type="ECO:0000256" key="2">
    <source>
        <dbReference type="ARBA" id="ARBA00004496"/>
    </source>
</evidence>
<feature type="region of interest" description="Disordered" evidence="13">
    <location>
        <begin position="147"/>
        <end position="170"/>
    </location>
</feature>
<evidence type="ECO:0000256" key="4">
    <source>
        <dbReference type="ARBA" id="ARBA00022448"/>
    </source>
</evidence>
<dbReference type="GO" id="GO:0051028">
    <property type="term" value="P:mRNA transport"/>
    <property type="evidence" value="ECO:0007669"/>
    <property type="project" value="UniProtKB-KW"/>
</dbReference>
<dbReference type="GO" id="GO:0035145">
    <property type="term" value="C:exon-exon junction complex"/>
    <property type="evidence" value="ECO:0007669"/>
    <property type="project" value="InterPro"/>
</dbReference>